<dbReference type="InParanoid" id="Q6L0Z1"/>
<evidence type="ECO:0000256" key="3">
    <source>
        <dbReference type="ARBA" id="ARBA00007958"/>
    </source>
</evidence>
<dbReference type="GO" id="GO:0036424">
    <property type="term" value="F:L-phosphoserine phosphatase activity"/>
    <property type="evidence" value="ECO:0007669"/>
    <property type="project" value="TreeGrafter"/>
</dbReference>
<dbReference type="GO" id="GO:0000287">
    <property type="term" value="F:magnesium ion binding"/>
    <property type="evidence" value="ECO:0007669"/>
    <property type="project" value="TreeGrafter"/>
</dbReference>
<proteinExistence type="inferred from homology"/>
<dbReference type="PANTHER" id="PTHR43344">
    <property type="entry name" value="PHOSPHOSERINE PHOSPHATASE"/>
    <property type="match status" value="1"/>
</dbReference>
<dbReference type="InterPro" id="IPR050582">
    <property type="entry name" value="HAD-like_SerB"/>
</dbReference>
<dbReference type="Proteomes" id="UP000192315">
    <property type="component" value="Unassembled WGS sequence"/>
</dbReference>
<dbReference type="EMBL" id="FWYE01000001">
    <property type="protein sequence ID" value="SMD30330.1"/>
    <property type="molecule type" value="Genomic_DNA"/>
</dbReference>
<dbReference type="NCBIfam" id="TIGR01488">
    <property type="entry name" value="HAD-SF-IB"/>
    <property type="match status" value="1"/>
</dbReference>
<keyword evidence="6" id="KW-0479">Metal-binding</keyword>
<evidence type="ECO:0000256" key="8">
    <source>
        <dbReference type="ARBA" id="ARBA00022842"/>
    </source>
</evidence>
<dbReference type="InterPro" id="IPR036412">
    <property type="entry name" value="HAD-like_sf"/>
</dbReference>
<evidence type="ECO:0000256" key="7">
    <source>
        <dbReference type="ARBA" id="ARBA00022801"/>
    </source>
</evidence>
<evidence type="ECO:0000256" key="4">
    <source>
        <dbReference type="ARBA" id="ARBA00012640"/>
    </source>
</evidence>
<dbReference type="InterPro" id="IPR006439">
    <property type="entry name" value="HAD-SF_hydro_IA"/>
</dbReference>
<dbReference type="InterPro" id="IPR023214">
    <property type="entry name" value="HAD_sf"/>
</dbReference>
<dbReference type="KEGG" id="pto:PTO0776"/>
<evidence type="ECO:0000256" key="6">
    <source>
        <dbReference type="ARBA" id="ARBA00022723"/>
    </source>
</evidence>
<gene>
    <name evidence="10" type="ordered locus">PTO0776</name>
    <name evidence="11" type="ORF">SAMN02745355_0205</name>
</gene>
<accession>A0A8G2L7H9</accession>
<evidence type="ECO:0000256" key="2">
    <source>
        <dbReference type="ARBA" id="ARBA00005135"/>
    </source>
</evidence>
<comment type="pathway">
    <text evidence="2">Amino-acid biosynthesis; L-serine biosynthesis; L-serine from 3-phospho-D-glycerate: step 3/3.</text>
</comment>
<protein>
    <recommendedName>
        <fullName evidence="4">phosphoserine phosphatase</fullName>
        <ecNumber evidence="4">3.1.3.3</ecNumber>
    </recommendedName>
</protein>
<accession>Q6L0Z1</accession>
<keyword evidence="9" id="KW-0718">Serine biosynthesis</keyword>
<dbReference type="Gene3D" id="3.40.50.1000">
    <property type="entry name" value="HAD superfamily/HAD-like"/>
    <property type="match status" value="1"/>
</dbReference>
<dbReference type="OrthoDB" id="10041at2157"/>
<keyword evidence="8" id="KW-0460">Magnesium</keyword>
<dbReference type="Pfam" id="PF00702">
    <property type="entry name" value="Hydrolase"/>
    <property type="match status" value="1"/>
</dbReference>
<organism evidence="10 12">
    <name type="scientific">Picrophilus torridus (strain ATCC 700027 / DSM 9790 / JCM 10055 / NBRC 100828 / KAW 2/3)</name>
    <dbReference type="NCBI Taxonomy" id="1122961"/>
    <lineage>
        <taxon>Archaea</taxon>
        <taxon>Methanobacteriati</taxon>
        <taxon>Thermoplasmatota</taxon>
        <taxon>Thermoplasmata</taxon>
        <taxon>Thermoplasmatales</taxon>
        <taxon>Picrophilaceae</taxon>
        <taxon>Picrophilus</taxon>
    </lineage>
</organism>
<reference evidence="10 12" key="1">
    <citation type="journal article" date="2004" name="Proc. Natl. Acad. Sci. U.S.A.">
        <title>Genome sequence of Picrophilus torridus and its implications for life around pH 0.</title>
        <authorList>
            <person name="Futterer O."/>
            <person name="Angelov A."/>
            <person name="Liesegang H."/>
            <person name="Gottschalk G."/>
            <person name="Schleper C."/>
            <person name="Schepers B."/>
            <person name="Dock C."/>
            <person name="Antranikian G."/>
            <person name="Liebl W."/>
        </authorList>
    </citation>
    <scope>NUCLEOTIDE SEQUENCE [LARGE SCALE GENOMIC DNA]</scope>
    <source>
        <strain evidence="12">ATCC 700027 / DSM 9790 / JCM 10055 / NBRC 100828</strain>
        <strain evidence="10">DSM 9790</strain>
    </source>
</reference>
<reference evidence="10" key="2">
    <citation type="submission" date="2004-02" db="EMBL/GenBank/DDBJ databases">
        <authorList>
            <person name="Fuetterer O."/>
            <person name="Angelov A."/>
            <person name="Liesegang H."/>
            <person name="Gottschalk G."/>
            <person name="Schleper C."/>
            <person name="Schepers B."/>
            <person name="Dock C."/>
            <person name="Antranikian G."/>
            <person name="Liebl W."/>
        </authorList>
    </citation>
    <scope>NUCLEOTIDE SEQUENCE</scope>
    <source>
        <strain evidence="10">DSM 9790</strain>
    </source>
</reference>
<dbReference type="STRING" id="263820.PTO0776"/>
<name>Q6L0Z1_PICTO</name>
<reference evidence="11 13" key="3">
    <citation type="submission" date="2017-04" db="EMBL/GenBank/DDBJ databases">
        <authorList>
            <person name="Varghese N."/>
            <person name="Submissions S."/>
        </authorList>
    </citation>
    <scope>NUCLEOTIDE SEQUENCE [LARGE SCALE GENOMIC DNA]</scope>
    <source>
        <strain evidence="11 13">DSM 9789</strain>
    </source>
</reference>
<dbReference type="NCBIfam" id="TIGR01549">
    <property type="entry name" value="HAD-SF-IA-v1"/>
    <property type="match status" value="1"/>
</dbReference>
<dbReference type="GeneID" id="2844076"/>
<keyword evidence="7 10" id="KW-0378">Hydrolase</keyword>
<keyword evidence="13" id="KW-1185">Reference proteome</keyword>
<dbReference type="Proteomes" id="UP000000438">
    <property type="component" value="Chromosome"/>
</dbReference>
<comment type="cofactor">
    <cofactor evidence="1">
        <name>Mg(2+)</name>
        <dbReference type="ChEBI" id="CHEBI:18420"/>
    </cofactor>
</comment>
<dbReference type="HOGENOM" id="CLU_1318588_0_0_2"/>
<evidence type="ECO:0000256" key="9">
    <source>
        <dbReference type="ARBA" id="ARBA00023299"/>
    </source>
</evidence>
<dbReference type="RefSeq" id="WP_011177577.1">
    <property type="nucleotide sequence ID" value="NC_005877.1"/>
</dbReference>
<dbReference type="EC" id="3.1.3.3" evidence="4"/>
<evidence type="ECO:0000313" key="10">
    <source>
        <dbReference type="EMBL" id="AAT43361.1"/>
    </source>
</evidence>
<dbReference type="PANTHER" id="PTHR43344:SF2">
    <property type="entry name" value="PHOSPHOSERINE PHOSPHATASE"/>
    <property type="match status" value="1"/>
</dbReference>
<comment type="similarity">
    <text evidence="3">Belongs to the HAD-like hydrolase superfamily.</text>
</comment>
<evidence type="ECO:0000313" key="13">
    <source>
        <dbReference type="Proteomes" id="UP000192315"/>
    </source>
</evidence>
<dbReference type="PaxDb" id="263820-PTO0776"/>
<dbReference type="EMBL" id="AE017261">
    <property type="protein sequence ID" value="AAT43361.1"/>
    <property type="molecule type" value="Genomic_DNA"/>
</dbReference>
<dbReference type="GO" id="GO:0005737">
    <property type="term" value="C:cytoplasm"/>
    <property type="evidence" value="ECO:0007669"/>
    <property type="project" value="TreeGrafter"/>
</dbReference>
<dbReference type="AlphaFoldDB" id="Q6L0Z1"/>
<evidence type="ECO:0000313" key="12">
    <source>
        <dbReference type="Proteomes" id="UP000000438"/>
    </source>
</evidence>
<sequence>MIKLIAFDMDGVLLKHRNSWERVFSNLFDFKEYTFQGLSKKRIKIPEEINIRRHISKSFDVNDINNDLYKLYDFRERTNIKMVIISAGVHSFAEKIANIYGFDDYIGNDIIIKNGYINFIKNVDPSKKNLNLDRFLRLYKIKKDEALSVGDTVFDASMKKSSKYFVAFNPFDYNVIKNADFTVYKFDELINIVKAINYGINIEI</sequence>
<dbReference type="eggNOG" id="arCOG01158">
    <property type="taxonomic scope" value="Archaea"/>
</dbReference>
<evidence type="ECO:0000256" key="5">
    <source>
        <dbReference type="ARBA" id="ARBA00022605"/>
    </source>
</evidence>
<evidence type="ECO:0000313" key="11">
    <source>
        <dbReference type="EMBL" id="SMD30330.1"/>
    </source>
</evidence>
<dbReference type="SUPFAM" id="SSF56784">
    <property type="entry name" value="HAD-like"/>
    <property type="match status" value="1"/>
</dbReference>
<evidence type="ECO:0000256" key="1">
    <source>
        <dbReference type="ARBA" id="ARBA00001946"/>
    </source>
</evidence>
<dbReference type="GO" id="GO:0006564">
    <property type="term" value="P:L-serine biosynthetic process"/>
    <property type="evidence" value="ECO:0007669"/>
    <property type="project" value="UniProtKB-KW"/>
</dbReference>
<keyword evidence="5" id="KW-0028">Amino-acid biosynthesis</keyword>